<accession>A0AAV6Z6V4</accession>
<proteinExistence type="predicted"/>
<evidence type="ECO:0000313" key="2">
    <source>
        <dbReference type="Proteomes" id="UP000824782"/>
    </source>
</evidence>
<protein>
    <submittedName>
        <fullName evidence="1">Uncharacterized protein</fullName>
    </submittedName>
</protein>
<name>A0AAV6Z6V4_ENGPU</name>
<gene>
    <name evidence="1" type="ORF">GDO81_021135</name>
</gene>
<comment type="caution">
    <text evidence="1">The sequence shown here is derived from an EMBL/GenBank/DDBJ whole genome shotgun (WGS) entry which is preliminary data.</text>
</comment>
<keyword evidence="2" id="KW-1185">Reference proteome</keyword>
<reference evidence="1" key="1">
    <citation type="thesis" date="2020" institute="ProQuest LLC" country="789 East Eisenhower Parkway, Ann Arbor, MI, USA">
        <title>Comparative Genomics and Chromosome Evolution.</title>
        <authorList>
            <person name="Mudd A.B."/>
        </authorList>
    </citation>
    <scope>NUCLEOTIDE SEQUENCE</scope>
    <source>
        <strain evidence="1">237g6f4</strain>
        <tissue evidence="1">Blood</tissue>
    </source>
</reference>
<dbReference type="EMBL" id="WNYA01001709">
    <property type="protein sequence ID" value="KAG8545289.1"/>
    <property type="molecule type" value="Genomic_DNA"/>
</dbReference>
<sequence length="84" mass="9473">MRKDPSGFGPGSCPVSLRKAKLTADRDNHWPLINTNIGDVYCVQDLPIVPDGRFQEIVEWEMVEINLLKCTITPGRSLCCSRNR</sequence>
<organism evidence="1 2">
    <name type="scientific">Engystomops pustulosus</name>
    <name type="common">Tungara frog</name>
    <name type="synonym">Physalaemus pustulosus</name>
    <dbReference type="NCBI Taxonomy" id="76066"/>
    <lineage>
        <taxon>Eukaryota</taxon>
        <taxon>Metazoa</taxon>
        <taxon>Chordata</taxon>
        <taxon>Craniata</taxon>
        <taxon>Vertebrata</taxon>
        <taxon>Euteleostomi</taxon>
        <taxon>Amphibia</taxon>
        <taxon>Batrachia</taxon>
        <taxon>Anura</taxon>
        <taxon>Neobatrachia</taxon>
        <taxon>Hyloidea</taxon>
        <taxon>Leptodactylidae</taxon>
        <taxon>Leiuperinae</taxon>
        <taxon>Engystomops</taxon>
    </lineage>
</organism>
<evidence type="ECO:0000313" key="1">
    <source>
        <dbReference type="EMBL" id="KAG8545289.1"/>
    </source>
</evidence>
<dbReference type="Proteomes" id="UP000824782">
    <property type="component" value="Unassembled WGS sequence"/>
</dbReference>
<dbReference type="AlphaFoldDB" id="A0AAV6Z6V4"/>